<feature type="domain" description="AMP-dependent synthetase/ligase" evidence="5">
    <location>
        <begin position="219"/>
        <end position="634"/>
    </location>
</feature>
<dbReference type="PANTHER" id="PTHR43272:SF32">
    <property type="entry name" value="AMP-DEPENDENT SYNTHETASE_LIGASE DOMAIN-CONTAINING PROTEIN"/>
    <property type="match status" value="1"/>
</dbReference>
<evidence type="ECO:0000259" key="5">
    <source>
        <dbReference type="Pfam" id="PF00501"/>
    </source>
</evidence>
<dbReference type="Pfam" id="PF00501">
    <property type="entry name" value="AMP-binding"/>
    <property type="match status" value="1"/>
</dbReference>
<sequence>MAIAVAADCLSFATTAAGRSSATATTDRLGYSASSTIPVAATSSSHAPPTRAPSARQQRSQRRLTSDMISFRTVEIPVTATDDLSTTVVPAGGRRHSNPNRFRSAYKIEAAAAPSPPATSAGTPGAYATASLLGGGATVTNPRSIAFPGHSRSRSGGSFGRLPSTGGTGGGLERKFSSTSNTSSMAGALRDQLSIAAPANGGILDATAKPATVWSIFVQTVMRHTDAIALSGHGHNEPEVKYTWVEYYEHVHTVAKVLAHLQFASGEGAVICAKSSPELYFLNLAVLSVGGVVSHIRPSWTTDELVDHIFVNTNARILIIDELHDNFVEALRRAKTQFRAIIVLRQDPMDLIIALDNPMTVINMEDLYTLANNVNEVAIDLLNDRAATQACCLMSFGYDEHGHVRGISLSHDNVMFTASSVASSFGPLSSVDRMVGYIPLYHVAAQILEIYMPMVSALSVICAPSYNTPVVKVITRKKPTIFFATPDTWARFSVQVYKAKSDVNSILYRWAKTRATNNSKKLLFGQDSHRSLGYMIAKKLVLNNIKKRIGLESCHACYSVLAPLDFELEKLFKTIDIPIYQVFGCAETTGFAAINYPHAWEFGSSGRALKGTIITCDEVTQEVLLCGRNVFSGYVQNGQTAPSMPRDRWFRFRQRGFLTPNGFLKINDPQDFVVLSTGDWIPVKPYEEALEATEPELDRAVLVGEGRSFLSVLLFMKVNPLTSARASSKTGSSNSAALSEDALHIGKMIRSPATTVAEAIKCQAWAVHFDKVLEALPEKCGLSGFHIRKWILMADAFTVESGEIDPDTGEVKRKVVDGKYQSLLDSLYT</sequence>
<dbReference type="Gene3D" id="3.40.50.12780">
    <property type="entry name" value="N-terminal domain of ligase-like"/>
    <property type="match status" value="1"/>
</dbReference>
<reference evidence="7" key="1">
    <citation type="journal article" date="2010" name="Genome Biol.">
        <title>Genome sequence of the necrotrophic plant pathogen Pythium ultimum reveals original pathogenicity mechanisms and effector repertoire.</title>
        <authorList>
            <person name="Levesque C.A."/>
            <person name="Brouwer H."/>
            <person name="Cano L."/>
            <person name="Hamilton J.P."/>
            <person name="Holt C."/>
            <person name="Huitema E."/>
            <person name="Raffaele S."/>
            <person name="Robideau G.P."/>
            <person name="Thines M."/>
            <person name="Win J."/>
            <person name="Zerillo M.M."/>
            <person name="Beakes G.W."/>
            <person name="Boore J.L."/>
            <person name="Busam D."/>
            <person name="Dumas B."/>
            <person name="Ferriera S."/>
            <person name="Fuerstenberg S.I."/>
            <person name="Gachon C.M."/>
            <person name="Gaulin E."/>
            <person name="Govers F."/>
            <person name="Grenville-Briggs L."/>
            <person name="Horner N."/>
            <person name="Hostetler J."/>
            <person name="Jiang R.H."/>
            <person name="Johnson J."/>
            <person name="Krajaejun T."/>
            <person name="Lin H."/>
            <person name="Meijer H.J."/>
            <person name="Moore B."/>
            <person name="Morris P."/>
            <person name="Phuntmart V."/>
            <person name="Puiu D."/>
            <person name="Shetty J."/>
            <person name="Stajich J.E."/>
            <person name="Tripathy S."/>
            <person name="Wawra S."/>
            <person name="van West P."/>
            <person name="Whitty B.R."/>
            <person name="Coutinho P.M."/>
            <person name="Henrissat B."/>
            <person name="Martin F."/>
            <person name="Thomas P.D."/>
            <person name="Tyler B.M."/>
            <person name="De Vries R.P."/>
            <person name="Kamoun S."/>
            <person name="Yandell M."/>
            <person name="Tisserat N."/>
            <person name="Buell C.R."/>
        </authorList>
    </citation>
    <scope>NUCLEOTIDE SEQUENCE</scope>
    <source>
        <strain evidence="7">DAOM:BR144</strain>
    </source>
</reference>
<dbReference type="STRING" id="431595.K3WE30"/>
<reference evidence="6" key="3">
    <citation type="submission" date="2015-02" db="UniProtKB">
        <authorList>
            <consortium name="EnsemblProtists"/>
        </authorList>
    </citation>
    <scope>IDENTIFICATION</scope>
    <source>
        <strain evidence="6">DAOM BR144</strain>
    </source>
</reference>
<proteinExistence type="predicted"/>
<keyword evidence="2" id="KW-0276">Fatty acid metabolism</keyword>
<keyword evidence="7" id="KW-1185">Reference proteome</keyword>
<dbReference type="InterPro" id="IPR042099">
    <property type="entry name" value="ANL_N_sf"/>
</dbReference>
<evidence type="ECO:0000256" key="4">
    <source>
        <dbReference type="SAM" id="MobiDB-lite"/>
    </source>
</evidence>
<dbReference type="GO" id="GO:0016020">
    <property type="term" value="C:membrane"/>
    <property type="evidence" value="ECO:0007669"/>
    <property type="project" value="TreeGrafter"/>
</dbReference>
<feature type="region of interest" description="Disordered" evidence="4">
    <location>
        <begin position="40"/>
        <end position="66"/>
    </location>
</feature>
<name>K3WE30_GLOUD</name>
<feature type="region of interest" description="Disordered" evidence="4">
    <location>
        <begin position="143"/>
        <end position="183"/>
    </location>
</feature>
<protein>
    <recommendedName>
        <fullName evidence="5">AMP-dependent synthetase/ligase domain-containing protein</fullName>
    </recommendedName>
</protein>
<dbReference type="PANTHER" id="PTHR43272">
    <property type="entry name" value="LONG-CHAIN-FATTY-ACID--COA LIGASE"/>
    <property type="match status" value="1"/>
</dbReference>
<dbReference type="Proteomes" id="UP000019132">
    <property type="component" value="Unassembled WGS sequence"/>
</dbReference>
<dbReference type="InterPro" id="IPR000873">
    <property type="entry name" value="AMP-dep_synth/lig_dom"/>
</dbReference>
<organism evidence="6 7">
    <name type="scientific">Globisporangium ultimum (strain ATCC 200006 / CBS 805.95 / DAOM BR144)</name>
    <name type="common">Pythium ultimum</name>
    <dbReference type="NCBI Taxonomy" id="431595"/>
    <lineage>
        <taxon>Eukaryota</taxon>
        <taxon>Sar</taxon>
        <taxon>Stramenopiles</taxon>
        <taxon>Oomycota</taxon>
        <taxon>Peronosporomycetes</taxon>
        <taxon>Pythiales</taxon>
        <taxon>Pythiaceae</taxon>
        <taxon>Globisporangium</taxon>
    </lineage>
</organism>
<evidence type="ECO:0000256" key="1">
    <source>
        <dbReference type="ARBA" id="ARBA00022598"/>
    </source>
</evidence>
<dbReference type="eggNOG" id="KOG1256">
    <property type="taxonomic scope" value="Eukaryota"/>
</dbReference>
<dbReference type="VEuPathDB" id="FungiDB:PYU1_G003214"/>
<dbReference type="GO" id="GO:0005783">
    <property type="term" value="C:endoplasmic reticulum"/>
    <property type="evidence" value="ECO:0007669"/>
    <property type="project" value="TreeGrafter"/>
</dbReference>
<reference evidence="7" key="2">
    <citation type="submission" date="2010-04" db="EMBL/GenBank/DDBJ databases">
        <authorList>
            <person name="Buell R."/>
            <person name="Hamilton J."/>
            <person name="Hostetler J."/>
        </authorList>
    </citation>
    <scope>NUCLEOTIDE SEQUENCE [LARGE SCALE GENOMIC DNA]</scope>
    <source>
        <strain evidence="7">DAOM:BR144</strain>
    </source>
</reference>
<dbReference type="AlphaFoldDB" id="K3WE30"/>
<dbReference type="SUPFAM" id="SSF56801">
    <property type="entry name" value="Acetyl-CoA synthetase-like"/>
    <property type="match status" value="1"/>
</dbReference>
<evidence type="ECO:0000256" key="3">
    <source>
        <dbReference type="ARBA" id="ARBA00023098"/>
    </source>
</evidence>
<dbReference type="HOGENOM" id="CLU_000022_45_3_1"/>
<evidence type="ECO:0000256" key="2">
    <source>
        <dbReference type="ARBA" id="ARBA00022832"/>
    </source>
</evidence>
<dbReference type="OMA" id="KWILMAA"/>
<dbReference type="EnsemblProtists" id="PYU1_T003221">
    <property type="protein sequence ID" value="PYU1_T003221"/>
    <property type="gene ID" value="PYU1_G003214"/>
</dbReference>
<dbReference type="EMBL" id="GL376603">
    <property type="status" value="NOT_ANNOTATED_CDS"/>
    <property type="molecule type" value="Genomic_DNA"/>
</dbReference>
<dbReference type="GO" id="GO:0004467">
    <property type="term" value="F:long-chain fatty acid-CoA ligase activity"/>
    <property type="evidence" value="ECO:0007669"/>
    <property type="project" value="TreeGrafter"/>
</dbReference>
<keyword evidence="3" id="KW-0443">Lipid metabolism</keyword>
<evidence type="ECO:0000313" key="6">
    <source>
        <dbReference type="EnsemblProtists" id="PYU1_T003221"/>
    </source>
</evidence>
<evidence type="ECO:0000313" key="7">
    <source>
        <dbReference type="Proteomes" id="UP000019132"/>
    </source>
</evidence>
<keyword evidence="1" id="KW-0436">Ligase</keyword>
<dbReference type="InParanoid" id="K3WE30"/>
<accession>K3WE30</accession>